<accession>A0A974DTF9</accession>
<evidence type="ECO:0000313" key="3">
    <source>
        <dbReference type="Proteomes" id="UP000694892"/>
    </source>
</evidence>
<keyword evidence="1" id="KW-1133">Transmembrane helix</keyword>
<protein>
    <submittedName>
        <fullName evidence="2">Uncharacterized protein</fullName>
    </submittedName>
</protein>
<dbReference type="EMBL" id="CM004467">
    <property type="protein sequence ID" value="OCT97613.1"/>
    <property type="molecule type" value="Genomic_DNA"/>
</dbReference>
<dbReference type="AlphaFoldDB" id="A0A974DTF9"/>
<feature type="transmembrane region" description="Helical" evidence="1">
    <location>
        <begin position="12"/>
        <end position="38"/>
    </location>
</feature>
<keyword evidence="1" id="KW-0472">Membrane</keyword>
<evidence type="ECO:0000313" key="2">
    <source>
        <dbReference type="EMBL" id="OCT97613.1"/>
    </source>
</evidence>
<dbReference type="Proteomes" id="UP000694892">
    <property type="component" value="Chromosome 1S"/>
</dbReference>
<organism evidence="2 3">
    <name type="scientific">Xenopus laevis</name>
    <name type="common">African clawed frog</name>
    <dbReference type="NCBI Taxonomy" id="8355"/>
    <lineage>
        <taxon>Eukaryota</taxon>
        <taxon>Metazoa</taxon>
        <taxon>Chordata</taxon>
        <taxon>Craniata</taxon>
        <taxon>Vertebrata</taxon>
        <taxon>Euteleostomi</taxon>
        <taxon>Amphibia</taxon>
        <taxon>Batrachia</taxon>
        <taxon>Anura</taxon>
        <taxon>Pipoidea</taxon>
        <taxon>Pipidae</taxon>
        <taxon>Xenopodinae</taxon>
        <taxon>Xenopus</taxon>
        <taxon>Xenopus</taxon>
    </lineage>
</organism>
<proteinExistence type="predicted"/>
<sequence length="68" mass="8292">MGKKFTKMHLKFVLVFSFFVIALMAWTEMVYYIVILWYPTILHWHFIGIWEQLVDPGAGAYSDWDRFW</sequence>
<keyword evidence="1" id="KW-0812">Transmembrane</keyword>
<evidence type="ECO:0000256" key="1">
    <source>
        <dbReference type="SAM" id="Phobius"/>
    </source>
</evidence>
<reference evidence="3" key="1">
    <citation type="journal article" date="2016" name="Nature">
        <title>Genome evolution in the allotetraploid frog Xenopus laevis.</title>
        <authorList>
            <person name="Session A.M."/>
            <person name="Uno Y."/>
            <person name="Kwon T."/>
            <person name="Chapman J.A."/>
            <person name="Toyoda A."/>
            <person name="Takahashi S."/>
            <person name="Fukui A."/>
            <person name="Hikosaka A."/>
            <person name="Suzuki A."/>
            <person name="Kondo M."/>
            <person name="van Heeringen S.J."/>
            <person name="Quigley I."/>
            <person name="Heinz S."/>
            <person name="Ogino H."/>
            <person name="Ochi H."/>
            <person name="Hellsten U."/>
            <person name="Lyons J.B."/>
            <person name="Simakov O."/>
            <person name="Putnam N."/>
            <person name="Stites J."/>
            <person name="Kuroki Y."/>
            <person name="Tanaka T."/>
            <person name="Michiue T."/>
            <person name="Watanabe M."/>
            <person name="Bogdanovic O."/>
            <person name="Lister R."/>
            <person name="Georgiou G."/>
            <person name="Paranjpe S.S."/>
            <person name="van Kruijsbergen I."/>
            <person name="Shu S."/>
            <person name="Carlson J."/>
            <person name="Kinoshita T."/>
            <person name="Ohta Y."/>
            <person name="Mawaribuchi S."/>
            <person name="Jenkins J."/>
            <person name="Grimwood J."/>
            <person name="Schmutz J."/>
            <person name="Mitros T."/>
            <person name="Mozaffari S.V."/>
            <person name="Suzuki Y."/>
            <person name="Haramoto Y."/>
            <person name="Yamamoto T.S."/>
            <person name="Takagi C."/>
            <person name="Heald R."/>
            <person name="Miller K."/>
            <person name="Haudenschild C."/>
            <person name="Kitzman J."/>
            <person name="Nakayama T."/>
            <person name="Izutsu Y."/>
            <person name="Robert J."/>
            <person name="Fortriede J."/>
            <person name="Burns K."/>
            <person name="Lotay V."/>
            <person name="Karimi K."/>
            <person name="Yasuoka Y."/>
            <person name="Dichmann D.S."/>
            <person name="Flajnik M.F."/>
            <person name="Houston D.W."/>
            <person name="Shendure J."/>
            <person name="DuPasquier L."/>
            <person name="Vize P.D."/>
            <person name="Zorn A.M."/>
            <person name="Ito M."/>
            <person name="Marcotte E.M."/>
            <person name="Wallingford J.B."/>
            <person name="Ito Y."/>
            <person name="Asashima M."/>
            <person name="Ueno N."/>
            <person name="Matsuda Y."/>
            <person name="Veenstra G.J."/>
            <person name="Fujiyama A."/>
            <person name="Harland R.M."/>
            <person name="Taira M."/>
            <person name="Rokhsar D.S."/>
        </authorList>
    </citation>
    <scope>NUCLEOTIDE SEQUENCE [LARGE SCALE GENOMIC DNA]</scope>
    <source>
        <strain evidence="3">J</strain>
    </source>
</reference>
<name>A0A974DTF9_XENLA</name>
<gene>
    <name evidence="2" type="ORF">XELAEV_18009843mg</name>
</gene>